<feature type="signal peptide" evidence="1">
    <location>
        <begin position="1"/>
        <end position="15"/>
    </location>
</feature>
<evidence type="ECO:0000313" key="4">
    <source>
        <dbReference type="EMBL" id="KAE9285561.1"/>
    </source>
</evidence>
<protein>
    <recommendedName>
        <fullName evidence="8">Secreted protein</fullName>
    </recommendedName>
</protein>
<dbReference type="Proteomes" id="UP000433483">
    <property type="component" value="Unassembled WGS sequence"/>
</dbReference>
<evidence type="ECO:0000256" key="1">
    <source>
        <dbReference type="SAM" id="SignalP"/>
    </source>
</evidence>
<dbReference type="EMBL" id="QXGB01002073">
    <property type="protein sequence ID" value="KAE9181876.1"/>
    <property type="molecule type" value="Genomic_DNA"/>
</dbReference>
<dbReference type="Proteomes" id="UP000460718">
    <property type="component" value="Unassembled WGS sequence"/>
</dbReference>
<proteinExistence type="predicted"/>
<feature type="chain" id="PRO_5036166461" description="Secreted protein" evidence="1">
    <location>
        <begin position="16"/>
        <end position="132"/>
    </location>
</feature>
<evidence type="ECO:0000313" key="6">
    <source>
        <dbReference type="Proteomes" id="UP000437068"/>
    </source>
</evidence>
<organism evidence="3 5">
    <name type="scientific">Phytophthora fragariae</name>
    <dbReference type="NCBI Taxonomy" id="53985"/>
    <lineage>
        <taxon>Eukaryota</taxon>
        <taxon>Sar</taxon>
        <taxon>Stramenopiles</taxon>
        <taxon>Oomycota</taxon>
        <taxon>Peronosporomycetes</taxon>
        <taxon>Peronosporales</taxon>
        <taxon>Peronosporaceae</taxon>
        <taxon>Phytophthora</taxon>
    </lineage>
</organism>
<accession>A0A6A3WDN5</accession>
<evidence type="ECO:0000313" key="2">
    <source>
        <dbReference type="EMBL" id="KAE8983045.1"/>
    </source>
</evidence>
<evidence type="ECO:0000313" key="3">
    <source>
        <dbReference type="EMBL" id="KAE9181876.1"/>
    </source>
</evidence>
<sequence>MALSIASCCVSICWSCRKVVLSGTVIGTPSGKRACATAMYLCEAGPASTCCSRRNAATRGICSWVREALARRSVVCASGFGTLTNSSTSKPACLLWRSLALSQIFCSCAWRAVRSSHRTSNCFCFALLLGFT</sequence>
<dbReference type="AlphaFoldDB" id="A0A6A3WDN5"/>
<evidence type="ECO:0000313" key="5">
    <source>
        <dbReference type="Proteomes" id="UP000433483"/>
    </source>
</evidence>
<gene>
    <name evidence="4" type="ORF">PF001_g21847</name>
    <name evidence="3" type="ORF">PF005_g22714</name>
    <name evidence="2" type="ORF">PF011_g21360</name>
</gene>
<evidence type="ECO:0008006" key="8">
    <source>
        <dbReference type="Google" id="ProtNLM"/>
    </source>
</evidence>
<reference evidence="5 6" key="1">
    <citation type="submission" date="2018-08" db="EMBL/GenBank/DDBJ databases">
        <title>Genomic investigation of the strawberry pathogen Phytophthora fragariae indicates pathogenicity is determined by transcriptional variation in three key races.</title>
        <authorList>
            <person name="Adams T.M."/>
            <person name="Armitage A.D."/>
            <person name="Sobczyk M.K."/>
            <person name="Bates H.J."/>
            <person name="Dunwell J.M."/>
            <person name="Nellist C.F."/>
            <person name="Harrison R.J."/>
        </authorList>
    </citation>
    <scope>NUCLEOTIDE SEQUENCE [LARGE SCALE GENOMIC DNA]</scope>
    <source>
        <strain evidence="4 6">A4</strain>
        <strain evidence="3 5">NOV-27</strain>
        <strain evidence="2 7">SCRP245</strain>
    </source>
</reference>
<keyword evidence="1" id="KW-0732">Signal</keyword>
<name>A0A6A3WDN5_9STRA</name>
<keyword evidence="5" id="KW-1185">Reference proteome</keyword>
<dbReference type="EMBL" id="QXGE01002036">
    <property type="protein sequence ID" value="KAE9285561.1"/>
    <property type="molecule type" value="Genomic_DNA"/>
</dbReference>
<comment type="caution">
    <text evidence="3">The sequence shown here is derived from an EMBL/GenBank/DDBJ whole genome shotgun (WGS) entry which is preliminary data.</text>
</comment>
<evidence type="ECO:0000313" key="7">
    <source>
        <dbReference type="Proteomes" id="UP000460718"/>
    </source>
</evidence>
<dbReference type="EMBL" id="QXFW01002017">
    <property type="protein sequence ID" value="KAE8983045.1"/>
    <property type="molecule type" value="Genomic_DNA"/>
</dbReference>
<dbReference type="Proteomes" id="UP000437068">
    <property type="component" value="Unassembled WGS sequence"/>
</dbReference>